<sequence>MSHNSIFKLDVDVLVYMFQILQSAGGLRSLSSTCRGLRTLSMPVLFKICIVDVSRPITIFHFLPSTLWPFVSSLHIVDNCPDIRAMRLPKHDLHYTADPLMCGILDGAFLKDALQQMPRLRSVHVGFHWGEDHGLGWNVVDAILSASQIREFTISSYMFCPREAPARRDIPLNPSARLTTFNYARYASRSQLHADVQRAALGVVVGSLRFYLERLRLPSDLSPISTLRSLSWTRLRELRLDGTYPPNIDAPLLDIISGMPRLRSLALLFALPRDMEKQPLWPPRCTLHFPLPELEELVVSYPDPEDYLYSHLPPSLRRLSLRCCPHHCVHAWEPEYCSRWHSPIPCASDLLRILSSIKTPLLQHLQLEYVADHADAALLGNISASFPRLSSLEIHRFRQADNSDVSIEDVTLAIAHLHHLRTISLHLDLPDIPGPSYSVRRGVYYFSGQDIVSQRKVLTVHATALAHAFGRSGYDIRLMGRGDTGGEWHLFHISEGEGPQSLRVDFDSGHREVCCQATKGYVRSCVGRWSAWVCLTHHGERDLGGFNGTDPWMPGGASAQMLSPEFSASSSPCYGPIHVSATVSMTAFLSPSTP</sequence>
<gene>
    <name evidence="1" type="ORF">BD311DRAFT_376544</name>
</gene>
<evidence type="ECO:0008006" key="2">
    <source>
        <dbReference type="Google" id="ProtNLM"/>
    </source>
</evidence>
<dbReference type="EMBL" id="ML143431">
    <property type="protein sequence ID" value="TBU27504.1"/>
    <property type="molecule type" value="Genomic_DNA"/>
</dbReference>
<dbReference type="OrthoDB" id="2747524at2759"/>
<reference evidence="1" key="1">
    <citation type="submission" date="2019-01" db="EMBL/GenBank/DDBJ databases">
        <title>Draft genome sequences of three monokaryotic isolates of the white-rot basidiomycete fungus Dichomitus squalens.</title>
        <authorList>
            <consortium name="DOE Joint Genome Institute"/>
            <person name="Lopez S.C."/>
            <person name="Andreopoulos B."/>
            <person name="Pangilinan J."/>
            <person name="Lipzen A."/>
            <person name="Riley R."/>
            <person name="Ahrendt S."/>
            <person name="Ng V."/>
            <person name="Barry K."/>
            <person name="Daum C."/>
            <person name="Grigoriev I.V."/>
            <person name="Hilden K.S."/>
            <person name="Makela M.R."/>
            <person name="de Vries R.P."/>
        </authorList>
    </citation>
    <scope>NUCLEOTIDE SEQUENCE [LARGE SCALE GENOMIC DNA]</scope>
    <source>
        <strain evidence="1">OM18370.1</strain>
    </source>
</reference>
<dbReference type="Proteomes" id="UP000292957">
    <property type="component" value="Unassembled WGS sequence"/>
</dbReference>
<dbReference type="AlphaFoldDB" id="A0A4Q9MIY7"/>
<protein>
    <recommendedName>
        <fullName evidence="2">F-box domain-containing protein</fullName>
    </recommendedName>
</protein>
<dbReference type="SUPFAM" id="SSF52047">
    <property type="entry name" value="RNI-like"/>
    <property type="match status" value="1"/>
</dbReference>
<dbReference type="InterPro" id="IPR032675">
    <property type="entry name" value="LRR_dom_sf"/>
</dbReference>
<dbReference type="Gene3D" id="3.80.10.10">
    <property type="entry name" value="Ribonuclease Inhibitor"/>
    <property type="match status" value="1"/>
</dbReference>
<proteinExistence type="predicted"/>
<evidence type="ECO:0000313" key="1">
    <source>
        <dbReference type="EMBL" id="TBU27504.1"/>
    </source>
</evidence>
<name>A0A4Q9MIY7_9APHY</name>
<organism evidence="1">
    <name type="scientific">Dichomitus squalens</name>
    <dbReference type="NCBI Taxonomy" id="114155"/>
    <lineage>
        <taxon>Eukaryota</taxon>
        <taxon>Fungi</taxon>
        <taxon>Dikarya</taxon>
        <taxon>Basidiomycota</taxon>
        <taxon>Agaricomycotina</taxon>
        <taxon>Agaricomycetes</taxon>
        <taxon>Polyporales</taxon>
        <taxon>Polyporaceae</taxon>
        <taxon>Dichomitus</taxon>
    </lineage>
</organism>
<accession>A0A4Q9MIY7</accession>